<sequence>MKIGIMMAAMAASAIMACNSNNAQQENAATTGDSVQPATPAPAEAAAPGAVTGVVQEVMMGKDGYTAVIKSAQDSVYHVTISHANLKDHAQYRSAKPGDTLTVSGDRWEMDGKAQITVRELK</sequence>
<keyword evidence="4" id="KW-1185">Reference proteome</keyword>
<organism evidence="3 4">
    <name type="scientific">Chitinophaga caseinilytica</name>
    <dbReference type="NCBI Taxonomy" id="2267521"/>
    <lineage>
        <taxon>Bacteria</taxon>
        <taxon>Pseudomonadati</taxon>
        <taxon>Bacteroidota</taxon>
        <taxon>Chitinophagia</taxon>
        <taxon>Chitinophagales</taxon>
        <taxon>Chitinophagaceae</taxon>
        <taxon>Chitinophaga</taxon>
    </lineage>
</organism>
<proteinExistence type="predicted"/>
<name>A0ABZ2YYI2_9BACT</name>
<evidence type="ECO:0000256" key="1">
    <source>
        <dbReference type="SAM" id="MobiDB-lite"/>
    </source>
</evidence>
<feature type="compositionally biased region" description="Low complexity" evidence="1">
    <location>
        <begin position="35"/>
        <end position="44"/>
    </location>
</feature>
<accession>A0ABZ2YYI2</accession>
<feature type="region of interest" description="Disordered" evidence="1">
    <location>
        <begin position="25"/>
        <end position="44"/>
    </location>
</feature>
<feature type="compositionally biased region" description="Polar residues" evidence="1">
    <location>
        <begin position="25"/>
        <end position="34"/>
    </location>
</feature>
<evidence type="ECO:0000313" key="3">
    <source>
        <dbReference type="EMBL" id="WZN45091.1"/>
    </source>
</evidence>
<keyword evidence="2" id="KW-0732">Signal</keyword>
<evidence type="ECO:0000256" key="2">
    <source>
        <dbReference type="SAM" id="SignalP"/>
    </source>
</evidence>
<protein>
    <recommendedName>
        <fullName evidence="5">DUF5666 domain-containing protein</fullName>
    </recommendedName>
</protein>
<gene>
    <name evidence="3" type="ORF">WJU22_19525</name>
</gene>
<evidence type="ECO:0000313" key="4">
    <source>
        <dbReference type="Proteomes" id="UP001449657"/>
    </source>
</evidence>
<dbReference type="EMBL" id="CP150096">
    <property type="protein sequence ID" value="WZN45091.1"/>
    <property type="molecule type" value="Genomic_DNA"/>
</dbReference>
<feature type="chain" id="PRO_5045899564" description="DUF5666 domain-containing protein" evidence="2">
    <location>
        <begin position="24"/>
        <end position="122"/>
    </location>
</feature>
<feature type="signal peptide" evidence="2">
    <location>
        <begin position="1"/>
        <end position="23"/>
    </location>
</feature>
<dbReference type="PROSITE" id="PS51257">
    <property type="entry name" value="PROKAR_LIPOPROTEIN"/>
    <property type="match status" value="1"/>
</dbReference>
<evidence type="ECO:0008006" key="5">
    <source>
        <dbReference type="Google" id="ProtNLM"/>
    </source>
</evidence>
<reference evidence="3 4" key="1">
    <citation type="submission" date="2024-03" db="EMBL/GenBank/DDBJ databases">
        <title>Chitinophaga caseinilytica sp. nov., a casein hydrolysing bacterium isolated from forest soil.</title>
        <authorList>
            <person name="Lee D.S."/>
            <person name="Han D.M."/>
            <person name="Baek J.H."/>
            <person name="Choi D.G."/>
            <person name="Jeon J.H."/>
            <person name="Jeon C.O."/>
        </authorList>
    </citation>
    <scope>NUCLEOTIDE SEQUENCE [LARGE SCALE GENOMIC DNA]</scope>
    <source>
        <strain evidence="3 4">KACC 19118</strain>
    </source>
</reference>
<dbReference type="Proteomes" id="UP001449657">
    <property type="component" value="Chromosome"/>
</dbReference>
<dbReference type="RefSeq" id="WP_341839846.1">
    <property type="nucleotide sequence ID" value="NZ_CP149792.1"/>
</dbReference>